<evidence type="ECO:0000256" key="1">
    <source>
        <dbReference type="SAM" id="SignalP"/>
    </source>
</evidence>
<dbReference type="EMBL" id="CP003051">
    <property type="protein sequence ID" value="AGA92204.1"/>
    <property type="molecule type" value="Genomic_DNA"/>
</dbReference>
<evidence type="ECO:0000313" key="3">
    <source>
        <dbReference type="Proteomes" id="UP000010816"/>
    </source>
</evidence>
<sequence>MKLPYAATVSSLVLGMALAMPASAAPGEKFDYTTQNGPTAWPNEYAEPAPGQNFDYHTQISDIAVSTLKSQWLDPKPDTGAHDIFEKEYQPGYRNYLDAYLPNNPLPTPISEGTYQEAYVWVDGYRYPRD</sequence>
<dbReference type="KEGG" id="tmb:Thimo_3547"/>
<proteinExistence type="predicted"/>
<keyword evidence="3" id="KW-1185">Reference proteome</keyword>
<evidence type="ECO:0000313" key="2">
    <source>
        <dbReference type="EMBL" id="AGA92204.1"/>
    </source>
</evidence>
<dbReference type="HOGENOM" id="CLU_1937177_0_0_6"/>
<reference evidence="2 3" key="1">
    <citation type="submission" date="2011-09" db="EMBL/GenBank/DDBJ databases">
        <title>Complete sequence of chromosome of Thioflavicoccus mobilis 8321.</title>
        <authorList>
            <consortium name="US DOE Joint Genome Institute"/>
            <person name="Lucas S."/>
            <person name="Han J."/>
            <person name="Lapidus A."/>
            <person name="Cheng J.-F."/>
            <person name="Goodwin L."/>
            <person name="Pitluck S."/>
            <person name="Peters L."/>
            <person name="Ovchinnikova G."/>
            <person name="Lu M."/>
            <person name="Detter J.C."/>
            <person name="Han C."/>
            <person name="Tapia R."/>
            <person name="Land M."/>
            <person name="Hauser L."/>
            <person name="Kyrpides N."/>
            <person name="Ivanova N."/>
            <person name="Pagani I."/>
            <person name="Vogl K."/>
            <person name="Liu Z."/>
            <person name="Imhoff J."/>
            <person name="Thiel V."/>
            <person name="Frigaard N.-U."/>
            <person name="Bryant D."/>
            <person name="Woyke T."/>
        </authorList>
    </citation>
    <scope>NUCLEOTIDE SEQUENCE [LARGE SCALE GENOMIC DNA]</scope>
    <source>
        <strain evidence="2 3">8321</strain>
    </source>
</reference>
<protein>
    <submittedName>
        <fullName evidence="2">Uncharacterized protein</fullName>
    </submittedName>
</protein>
<keyword evidence="1" id="KW-0732">Signal</keyword>
<organism evidence="2 3">
    <name type="scientific">Thioflavicoccus mobilis 8321</name>
    <dbReference type="NCBI Taxonomy" id="765912"/>
    <lineage>
        <taxon>Bacteria</taxon>
        <taxon>Pseudomonadati</taxon>
        <taxon>Pseudomonadota</taxon>
        <taxon>Gammaproteobacteria</taxon>
        <taxon>Chromatiales</taxon>
        <taxon>Chromatiaceae</taxon>
        <taxon>Thioflavicoccus</taxon>
    </lineage>
</organism>
<dbReference type="AlphaFoldDB" id="L0H3N6"/>
<feature type="chain" id="PRO_5003943238" evidence="1">
    <location>
        <begin position="25"/>
        <end position="130"/>
    </location>
</feature>
<gene>
    <name evidence="2" type="ORF">Thimo_3547</name>
</gene>
<feature type="signal peptide" evidence="1">
    <location>
        <begin position="1"/>
        <end position="24"/>
    </location>
</feature>
<dbReference type="RefSeq" id="WP_015282329.1">
    <property type="nucleotide sequence ID" value="NC_019940.1"/>
</dbReference>
<name>L0H3N6_9GAMM</name>
<accession>L0H3N6</accession>
<dbReference type="Proteomes" id="UP000010816">
    <property type="component" value="Chromosome"/>
</dbReference>